<dbReference type="Pfam" id="PF00079">
    <property type="entry name" value="Serpin"/>
    <property type="match status" value="1"/>
</dbReference>
<dbReference type="AlphaFoldDB" id="A0ABD0NT53"/>
<dbReference type="InterPro" id="IPR036186">
    <property type="entry name" value="Serpin_sf"/>
</dbReference>
<organism evidence="3 4">
    <name type="scientific">Cirrhinus mrigala</name>
    <name type="common">Mrigala</name>
    <dbReference type="NCBI Taxonomy" id="683832"/>
    <lineage>
        <taxon>Eukaryota</taxon>
        <taxon>Metazoa</taxon>
        <taxon>Chordata</taxon>
        <taxon>Craniata</taxon>
        <taxon>Vertebrata</taxon>
        <taxon>Euteleostomi</taxon>
        <taxon>Actinopterygii</taxon>
        <taxon>Neopterygii</taxon>
        <taxon>Teleostei</taxon>
        <taxon>Ostariophysi</taxon>
        <taxon>Cypriniformes</taxon>
        <taxon>Cyprinidae</taxon>
        <taxon>Labeoninae</taxon>
        <taxon>Labeonini</taxon>
        <taxon>Cirrhinus</taxon>
    </lineage>
</organism>
<dbReference type="InterPro" id="IPR023796">
    <property type="entry name" value="Serpin_dom"/>
</dbReference>
<name>A0ABD0NT53_CIRMR</name>
<protein>
    <recommendedName>
        <fullName evidence="2">Serpin domain-containing protein</fullName>
    </recommendedName>
</protein>
<dbReference type="EMBL" id="JAMKFB020000020">
    <property type="protein sequence ID" value="KAL0164607.1"/>
    <property type="molecule type" value="Genomic_DNA"/>
</dbReference>
<dbReference type="SUPFAM" id="SSF56574">
    <property type="entry name" value="Serpins"/>
    <property type="match status" value="1"/>
</dbReference>
<evidence type="ECO:0000256" key="1">
    <source>
        <dbReference type="SAM" id="SignalP"/>
    </source>
</evidence>
<dbReference type="InterPro" id="IPR042178">
    <property type="entry name" value="Serpin_sf_1"/>
</dbReference>
<dbReference type="Gene3D" id="3.30.497.10">
    <property type="entry name" value="Antithrombin, subunit I, domain 2"/>
    <property type="match status" value="1"/>
</dbReference>
<evidence type="ECO:0000259" key="2">
    <source>
        <dbReference type="Pfam" id="PF00079"/>
    </source>
</evidence>
<reference evidence="3 4" key="1">
    <citation type="submission" date="2024-05" db="EMBL/GenBank/DDBJ databases">
        <title>Genome sequencing and assembly of Indian major carp, Cirrhinus mrigala (Hamilton, 1822).</title>
        <authorList>
            <person name="Mohindra V."/>
            <person name="Chowdhury L.M."/>
            <person name="Lal K."/>
            <person name="Jena J.K."/>
        </authorList>
    </citation>
    <scope>NUCLEOTIDE SEQUENCE [LARGE SCALE GENOMIC DNA]</scope>
    <source>
        <strain evidence="3">CM1030</strain>
        <tissue evidence="3">Blood</tissue>
    </source>
</reference>
<feature type="non-terminal residue" evidence="3">
    <location>
        <position position="179"/>
    </location>
</feature>
<dbReference type="PANTHER" id="PTHR11461">
    <property type="entry name" value="SERINE PROTEASE INHIBITOR, SERPIN"/>
    <property type="match status" value="1"/>
</dbReference>
<proteinExistence type="predicted"/>
<dbReference type="Proteomes" id="UP001529510">
    <property type="component" value="Unassembled WGS sequence"/>
</dbReference>
<feature type="signal peptide" evidence="1">
    <location>
        <begin position="1"/>
        <end position="21"/>
    </location>
</feature>
<accession>A0ABD0NT53</accession>
<dbReference type="PANTHER" id="PTHR11461:SF191">
    <property type="entry name" value="PROTEIN Z-DEPENDENT PROTEASE INHIBITOR"/>
    <property type="match status" value="1"/>
</dbReference>
<dbReference type="InterPro" id="IPR000215">
    <property type="entry name" value="Serpin_fam"/>
</dbReference>
<comment type="caution">
    <text evidence="3">The sequence shown here is derived from an EMBL/GenBank/DDBJ whole genome shotgun (WGS) entry which is preliminary data.</text>
</comment>
<feature type="domain" description="Serpin" evidence="2">
    <location>
        <begin position="32"/>
        <end position="177"/>
    </location>
</feature>
<feature type="chain" id="PRO_5044742295" description="Serpin domain-containing protein" evidence="1">
    <location>
        <begin position="22"/>
        <end position="179"/>
    </location>
</feature>
<sequence>MKTSIFSLLVRASLLAVSVLGQTTDVEELAKRNADFATRLYSKIASSNDDNVAVSTLGATLALGTLAAGAGGATRIELLQGIDVASMEKDGEPERIQTLLKQLRETTAQIQATGLFMKQDVKADDSFINQVKQFYSADVQNVNYADKQQAKGSIDDYVRGRTGDKVRDVVKNVDPQSMA</sequence>
<evidence type="ECO:0000313" key="3">
    <source>
        <dbReference type="EMBL" id="KAL0164607.1"/>
    </source>
</evidence>
<keyword evidence="4" id="KW-1185">Reference proteome</keyword>
<gene>
    <name evidence="3" type="ORF">M9458_040360</name>
</gene>
<keyword evidence="1" id="KW-0732">Signal</keyword>
<evidence type="ECO:0000313" key="4">
    <source>
        <dbReference type="Proteomes" id="UP001529510"/>
    </source>
</evidence>